<accession>A0A067QW60</accession>
<gene>
    <name evidence="1" type="ORF">L798_12248</name>
</gene>
<sequence length="46" mass="5227">MRRRVPSHHSLEGSKCGVCFLAVFFQLLTFLASDQLWNVFGMSPGR</sequence>
<dbReference type="InParanoid" id="A0A067QW60"/>
<dbReference type="Proteomes" id="UP000027135">
    <property type="component" value="Unassembled WGS sequence"/>
</dbReference>
<dbReference type="AlphaFoldDB" id="A0A067QW60"/>
<name>A0A067QW60_ZOONE</name>
<keyword evidence="2" id="KW-1185">Reference proteome</keyword>
<organism evidence="1 2">
    <name type="scientific">Zootermopsis nevadensis</name>
    <name type="common">Dampwood termite</name>
    <dbReference type="NCBI Taxonomy" id="136037"/>
    <lineage>
        <taxon>Eukaryota</taxon>
        <taxon>Metazoa</taxon>
        <taxon>Ecdysozoa</taxon>
        <taxon>Arthropoda</taxon>
        <taxon>Hexapoda</taxon>
        <taxon>Insecta</taxon>
        <taxon>Pterygota</taxon>
        <taxon>Neoptera</taxon>
        <taxon>Polyneoptera</taxon>
        <taxon>Dictyoptera</taxon>
        <taxon>Blattodea</taxon>
        <taxon>Blattoidea</taxon>
        <taxon>Termitoidae</taxon>
        <taxon>Termopsidae</taxon>
        <taxon>Zootermopsis</taxon>
    </lineage>
</organism>
<evidence type="ECO:0000313" key="2">
    <source>
        <dbReference type="Proteomes" id="UP000027135"/>
    </source>
</evidence>
<dbReference type="EMBL" id="KK852944">
    <property type="protein sequence ID" value="KDR13482.1"/>
    <property type="molecule type" value="Genomic_DNA"/>
</dbReference>
<protein>
    <submittedName>
        <fullName evidence="1">Uncharacterized protein</fullName>
    </submittedName>
</protein>
<reference evidence="1 2" key="1">
    <citation type="journal article" date="2014" name="Nat. Commun.">
        <title>Molecular traces of alternative social organization in a termite genome.</title>
        <authorList>
            <person name="Terrapon N."/>
            <person name="Li C."/>
            <person name="Robertson H.M."/>
            <person name="Ji L."/>
            <person name="Meng X."/>
            <person name="Booth W."/>
            <person name="Chen Z."/>
            <person name="Childers C.P."/>
            <person name="Glastad K.M."/>
            <person name="Gokhale K."/>
            <person name="Gowin J."/>
            <person name="Gronenberg W."/>
            <person name="Hermansen R.A."/>
            <person name="Hu H."/>
            <person name="Hunt B.G."/>
            <person name="Huylmans A.K."/>
            <person name="Khalil S.M."/>
            <person name="Mitchell R.D."/>
            <person name="Munoz-Torres M.C."/>
            <person name="Mustard J.A."/>
            <person name="Pan H."/>
            <person name="Reese J.T."/>
            <person name="Scharf M.E."/>
            <person name="Sun F."/>
            <person name="Vogel H."/>
            <person name="Xiao J."/>
            <person name="Yang W."/>
            <person name="Yang Z."/>
            <person name="Yang Z."/>
            <person name="Zhou J."/>
            <person name="Zhu J."/>
            <person name="Brent C.S."/>
            <person name="Elsik C.G."/>
            <person name="Goodisman M.A."/>
            <person name="Liberles D.A."/>
            <person name="Roe R.M."/>
            <person name="Vargo E.L."/>
            <person name="Vilcinskas A."/>
            <person name="Wang J."/>
            <person name="Bornberg-Bauer E."/>
            <person name="Korb J."/>
            <person name="Zhang G."/>
            <person name="Liebig J."/>
        </authorList>
    </citation>
    <scope>NUCLEOTIDE SEQUENCE [LARGE SCALE GENOMIC DNA]</scope>
    <source>
        <tissue evidence="1">Whole organism</tissue>
    </source>
</reference>
<proteinExistence type="predicted"/>
<evidence type="ECO:0000313" key="1">
    <source>
        <dbReference type="EMBL" id="KDR13482.1"/>
    </source>
</evidence>